<keyword evidence="2" id="KW-1185">Reference proteome</keyword>
<gene>
    <name evidence="1" type="ORF">CAP_6642</name>
</gene>
<dbReference type="OrthoDB" id="9766361at2"/>
<evidence type="ECO:0000313" key="2">
    <source>
        <dbReference type="Proteomes" id="UP000019678"/>
    </source>
</evidence>
<dbReference type="EMBL" id="ASRX01000057">
    <property type="protein sequence ID" value="EYF02613.1"/>
    <property type="molecule type" value="Genomic_DNA"/>
</dbReference>
<name>A0A017T085_9BACT</name>
<dbReference type="InterPro" id="IPR009003">
    <property type="entry name" value="Peptidase_S1_PA"/>
</dbReference>
<comment type="caution">
    <text evidence="1">The sequence shown here is derived from an EMBL/GenBank/DDBJ whole genome shotgun (WGS) entry which is preliminary data.</text>
</comment>
<evidence type="ECO:0000313" key="1">
    <source>
        <dbReference type="EMBL" id="EYF02613.1"/>
    </source>
</evidence>
<dbReference type="Pfam" id="PF13365">
    <property type="entry name" value="Trypsin_2"/>
    <property type="match status" value="1"/>
</dbReference>
<protein>
    <recommendedName>
        <fullName evidence="3">Trypsin-like peptidase domain-containing protein</fullName>
    </recommendedName>
</protein>
<dbReference type="Gene3D" id="2.40.10.120">
    <property type="match status" value="1"/>
</dbReference>
<evidence type="ECO:0008006" key="3">
    <source>
        <dbReference type="Google" id="ProtNLM"/>
    </source>
</evidence>
<dbReference type="RefSeq" id="WP_156041276.1">
    <property type="nucleotide sequence ID" value="NZ_ASRX01000057.1"/>
</dbReference>
<accession>A0A017T085</accession>
<proteinExistence type="predicted"/>
<sequence length="372" mass="40294">MNPARRFEVVWSPSTAPLRIPMKVCGRPPQQADADTVGRENLAVLFDDEGLLGSGTLVKLADGRSAVLTARQVLIELAVAGAVHCVIPEWGWMSVEPRSLRIHPRSDIALIELSENATSGIPWDEWRPTGRTSGVLEGHVLAVGTPGAWKGRVDLASRKIQGLRALAVWCGVDPDPPVAGQVTLNVDDDPDLPRTLGGMSGGPVLAPDGRIVGVTTDERLSGPRRLYVDPWNTLGDLVAPFDVGPDAPQDLIRQVTGVAVPVRYRDPAQFPHQVFHVGGVFEHFWSESHADYRVSRLVALGCAMTQTSPRFAMKTEAIFHPTTGTLEEHIRECGLELHLLLHTPSLESFAGGPPPSQDMEQLLCSLVNEARS</sequence>
<dbReference type="Proteomes" id="UP000019678">
    <property type="component" value="Unassembled WGS sequence"/>
</dbReference>
<organism evidence="1 2">
    <name type="scientific">Chondromyces apiculatus DSM 436</name>
    <dbReference type="NCBI Taxonomy" id="1192034"/>
    <lineage>
        <taxon>Bacteria</taxon>
        <taxon>Pseudomonadati</taxon>
        <taxon>Myxococcota</taxon>
        <taxon>Polyangia</taxon>
        <taxon>Polyangiales</taxon>
        <taxon>Polyangiaceae</taxon>
        <taxon>Chondromyces</taxon>
    </lineage>
</organism>
<reference evidence="1 2" key="1">
    <citation type="submission" date="2013-05" db="EMBL/GenBank/DDBJ databases">
        <title>Genome assembly of Chondromyces apiculatus DSM 436.</title>
        <authorList>
            <person name="Sharma G."/>
            <person name="Khatri I."/>
            <person name="Kaur C."/>
            <person name="Mayilraj S."/>
            <person name="Subramanian S."/>
        </authorList>
    </citation>
    <scope>NUCLEOTIDE SEQUENCE [LARGE SCALE GENOMIC DNA]</scope>
    <source>
        <strain evidence="1 2">DSM 436</strain>
    </source>
</reference>
<dbReference type="STRING" id="1192034.CAP_6642"/>
<dbReference type="SUPFAM" id="SSF50494">
    <property type="entry name" value="Trypsin-like serine proteases"/>
    <property type="match status" value="1"/>
</dbReference>
<dbReference type="AlphaFoldDB" id="A0A017T085"/>